<dbReference type="EMBL" id="JH717841">
    <property type="protein sequence ID" value="EWY96945.1"/>
    <property type="molecule type" value="Genomic_DNA"/>
</dbReference>
<accession>W9IUH4</accession>
<sequence>MATYTTMEGPQHIAIRELDLRTCHPSTVVDRVGAVPVLKTSAGPCPAVRAPCRPVTMATTKDYPGHNLEHTTVRIGLT</sequence>
<reference evidence="1 2" key="1">
    <citation type="submission" date="2011-06" db="EMBL/GenBank/DDBJ databases">
        <title>The Genome Sequence of Fusarium oxysporum FOSC 3-a.</title>
        <authorList>
            <consortium name="The Broad Institute Genome Sequencing Platform"/>
            <person name="Ma L.-J."/>
            <person name="Gale L.R."/>
            <person name="Schwartz D.C."/>
            <person name="Zhou S."/>
            <person name="Corby-Kistler H."/>
            <person name="Young S.K."/>
            <person name="Zeng Q."/>
            <person name="Gargeya S."/>
            <person name="Fitzgerald M."/>
            <person name="Haas B."/>
            <person name="Abouelleil A."/>
            <person name="Alvarado L."/>
            <person name="Arachchi H.M."/>
            <person name="Berlin A."/>
            <person name="Brown A."/>
            <person name="Chapman S.B."/>
            <person name="Chen Z."/>
            <person name="Dunbar C."/>
            <person name="Freedman E."/>
            <person name="Gearin G."/>
            <person name="Gellesch M."/>
            <person name="Goldberg J."/>
            <person name="Griggs A."/>
            <person name="Gujja S."/>
            <person name="Heiman D."/>
            <person name="Howarth C."/>
            <person name="Larson L."/>
            <person name="Lui A."/>
            <person name="MacDonald P.J.P."/>
            <person name="Mehta T."/>
            <person name="Montmayeur A."/>
            <person name="Murphy C."/>
            <person name="Neiman D."/>
            <person name="Pearson M."/>
            <person name="Priest M."/>
            <person name="Roberts A."/>
            <person name="Saif S."/>
            <person name="Shea T."/>
            <person name="Shenoy N."/>
            <person name="Sisk P."/>
            <person name="Stolte C."/>
            <person name="Sykes S."/>
            <person name="Wortman J."/>
            <person name="Nusbaum C."/>
            <person name="Birren B."/>
        </authorList>
    </citation>
    <scope>NUCLEOTIDE SEQUENCE [LARGE SCALE GENOMIC DNA]</scope>
    <source>
        <strain evidence="2">FOSC 3-a</strain>
    </source>
</reference>
<dbReference type="Proteomes" id="UP000030753">
    <property type="component" value="Unassembled WGS sequence"/>
</dbReference>
<evidence type="ECO:0000313" key="1">
    <source>
        <dbReference type="EMBL" id="EWY96945.1"/>
    </source>
</evidence>
<proteinExistence type="predicted"/>
<protein>
    <submittedName>
        <fullName evidence="1">Uncharacterized protein</fullName>
    </submittedName>
</protein>
<dbReference type="AlphaFoldDB" id="W9IUH4"/>
<organism evidence="1 2">
    <name type="scientific">Fusarium oxysporum NRRL 32931</name>
    <dbReference type="NCBI Taxonomy" id="660029"/>
    <lineage>
        <taxon>Eukaryota</taxon>
        <taxon>Fungi</taxon>
        <taxon>Dikarya</taxon>
        <taxon>Ascomycota</taxon>
        <taxon>Pezizomycotina</taxon>
        <taxon>Sordariomycetes</taxon>
        <taxon>Hypocreomycetidae</taxon>
        <taxon>Hypocreales</taxon>
        <taxon>Nectriaceae</taxon>
        <taxon>Fusarium</taxon>
        <taxon>Fusarium oxysporum species complex</taxon>
    </lineage>
</organism>
<gene>
    <name evidence="1" type="ORF">FOYG_05452</name>
</gene>
<dbReference type="HOGENOM" id="CLU_2622087_0_0_1"/>
<evidence type="ECO:0000313" key="2">
    <source>
        <dbReference type="Proteomes" id="UP000030753"/>
    </source>
</evidence>
<name>W9IUH4_FUSOX</name>